<dbReference type="KEGG" id="tagg:NF865_02290"/>
<dbReference type="RefSeq" id="WP_253305008.1">
    <property type="nucleotide sequence ID" value="NZ_CP099582.1"/>
</dbReference>
<accession>A0A9E7SPM6</accession>
<protein>
    <submittedName>
        <fullName evidence="1">Uncharacterized protein</fullName>
    </submittedName>
</protein>
<gene>
    <name evidence="1" type="ORF">NF865_02290</name>
</gene>
<reference evidence="1" key="1">
    <citation type="journal article" date="1998" name="Int. J. Syst. Bacteriol. 48 Pt">
        <title>Thermococcus guaymasensis sp. nov. and Thermococcus aggregans sp. nov., two novel thermophilic archaea isolated from the Guaymas Basin hydrothermal vent site.</title>
        <authorList>
            <person name="Canganella F."/>
            <person name="Jones W.J."/>
            <person name="Gambacorta A."/>
            <person name="Antranikian G."/>
        </authorList>
    </citation>
    <scope>NUCLEOTIDE SEQUENCE</scope>
    <source>
        <strain evidence="1">TY</strain>
    </source>
</reference>
<dbReference type="AlphaFoldDB" id="A0A9E7SPM6"/>
<sequence length="57" mass="6455">MRASFGSKPYFLEISVERSVISEVISRKFGMLNIGKRDFRNSSAVSLTDALFFFSSQ</sequence>
<evidence type="ECO:0000313" key="1">
    <source>
        <dbReference type="EMBL" id="USS41067.1"/>
    </source>
</evidence>
<proteinExistence type="predicted"/>
<dbReference type="Proteomes" id="UP001055732">
    <property type="component" value="Chromosome"/>
</dbReference>
<name>A0A9E7SPM6_THEAG</name>
<organism evidence="1 2">
    <name type="scientific">Thermococcus aggregans</name>
    <dbReference type="NCBI Taxonomy" id="110163"/>
    <lineage>
        <taxon>Archaea</taxon>
        <taxon>Methanobacteriati</taxon>
        <taxon>Methanobacteriota</taxon>
        <taxon>Thermococci</taxon>
        <taxon>Thermococcales</taxon>
        <taxon>Thermococcaceae</taxon>
        <taxon>Thermococcus</taxon>
    </lineage>
</organism>
<reference evidence="1" key="2">
    <citation type="submission" date="2022-06" db="EMBL/GenBank/DDBJ databases">
        <authorList>
            <person name="Park Y.-J."/>
        </authorList>
    </citation>
    <scope>NUCLEOTIDE SEQUENCE</scope>
    <source>
        <strain evidence="1">TY</strain>
    </source>
</reference>
<dbReference type="EMBL" id="CP099582">
    <property type="protein sequence ID" value="USS41067.1"/>
    <property type="molecule type" value="Genomic_DNA"/>
</dbReference>
<keyword evidence="2" id="KW-1185">Reference proteome</keyword>
<evidence type="ECO:0000313" key="2">
    <source>
        <dbReference type="Proteomes" id="UP001055732"/>
    </source>
</evidence>